<keyword evidence="1" id="KW-0808">Transferase</keyword>
<dbReference type="Proteomes" id="UP000030641">
    <property type="component" value="Unassembled WGS sequence"/>
</dbReference>
<dbReference type="GeneID" id="25363818"/>
<evidence type="ECO:0000256" key="5">
    <source>
        <dbReference type="ARBA" id="ARBA00022786"/>
    </source>
</evidence>
<keyword evidence="3" id="KW-0677">Repeat</keyword>
<dbReference type="InterPro" id="IPR031127">
    <property type="entry name" value="E3_UB_ligase_RBR"/>
</dbReference>
<keyword evidence="6" id="KW-0862">Zinc</keyword>
<dbReference type="OMA" id="CRSARCH"/>
<dbReference type="AlphaFoldDB" id="A0A074ZBU4"/>
<feature type="domain" description="RING-type" evidence="9">
    <location>
        <begin position="254"/>
        <end position="294"/>
    </location>
</feature>
<dbReference type="PROSITE" id="PS51873">
    <property type="entry name" value="TRIAD"/>
    <property type="match status" value="1"/>
</dbReference>
<dbReference type="InParanoid" id="A0A074ZBU4"/>
<feature type="compositionally biased region" description="Polar residues" evidence="8">
    <location>
        <begin position="66"/>
        <end position="75"/>
    </location>
</feature>
<evidence type="ECO:0000259" key="9">
    <source>
        <dbReference type="PROSITE" id="PS50089"/>
    </source>
</evidence>
<keyword evidence="5" id="KW-0833">Ubl conjugation pathway</keyword>
<evidence type="ECO:0008006" key="13">
    <source>
        <dbReference type="Google" id="ProtNLM"/>
    </source>
</evidence>
<evidence type="ECO:0000256" key="7">
    <source>
        <dbReference type="PROSITE-ProRule" id="PRU00175"/>
    </source>
</evidence>
<evidence type="ECO:0000256" key="3">
    <source>
        <dbReference type="ARBA" id="ARBA00022737"/>
    </source>
</evidence>
<evidence type="ECO:0000313" key="11">
    <source>
        <dbReference type="EMBL" id="KEQ96201.1"/>
    </source>
</evidence>
<evidence type="ECO:0000256" key="2">
    <source>
        <dbReference type="ARBA" id="ARBA00022723"/>
    </source>
</evidence>
<dbReference type="SUPFAM" id="SSF57850">
    <property type="entry name" value="RING/U-box"/>
    <property type="match status" value="1"/>
</dbReference>
<accession>A0A074ZBU4</accession>
<feature type="compositionally biased region" description="Polar residues" evidence="8">
    <location>
        <begin position="95"/>
        <end position="104"/>
    </location>
</feature>
<feature type="region of interest" description="Disordered" evidence="8">
    <location>
        <begin position="48"/>
        <end position="75"/>
    </location>
</feature>
<feature type="region of interest" description="Disordered" evidence="8">
    <location>
        <begin position="562"/>
        <end position="586"/>
    </location>
</feature>
<feature type="region of interest" description="Disordered" evidence="8">
    <location>
        <begin position="95"/>
        <end position="175"/>
    </location>
</feature>
<dbReference type="InterPro" id="IPR044066">
    <property type="entry name" value="TRIAD_supradom"/>
</dbReference>
<evidence type="ECO:0000256" key="6">
    <source>
        <dbReference type="ARBA" id="ARBA00022833"/>
    </source>
</evidence>
<organism evidence="11 12">
    <name type="scientific">Aureobasidium subglaciale (strain EXF-2481)</name>
    <name type="common">Aureobasidium pullulans var. subglaciale</name>
    <dbReference type="NCBI Taxonomy" id="1043005"/>
    <lineage>
        <taxon>Eukaryota</taxon>
        <taxon>Fungi</taxon>
        <taxon>Dikarya</taxon>
        <taxon>Ascomycota</taxon>
        <taxon>Pezizomycotina</taxon>
        <taxon>Dothideomycetes</taxon>
        <taxon>Dothideomycetidae</taxon>
        <taxon>Dothideales</taxon>
        <taxon>Saccotheciaceae</taxon>
        <taxon>Aureobasidium</taxon>
    </lineage>
</organism>
<evidence type="ECO:0000313" key="12">
    <source>
        <dbReference type="Proteomes" id="UP000030641"/>
    </source>
</evidence>
<evidence type="ECO:0000256" key="4">
    <source>
        <dbReference type="ARBA" id="ARBA00022771"/>
    </source>
</evidence>
<dbReference type="PANTHER" id="PTHR11685">
    <property type="entry name" value="RBR FAMILY RING FINGER AND IBR DOMAIN-CONTAINING"/>
    <property type="match status" value="1"/>
</dbReference>
<dbReference type="STRING" id="1043005.A0A074ZBU4"/>
<sequence>MDHSRAAHGLRQLQNRRRPLLTLRSIGELFQRIKQSVRSRIHLARLSPRRVQEDRSTHHPVVPRASRNNPPDTSVLQPFAVGTFIMSSCRSTRRATGQLRTLDQSPLEHALRRSRRVAGESPESGPYYPPPRRSPRRHVTERHDASPESLSHPPPPSSPFTFEQPHPLVPEPGFTSARPSIADVLYLQTQPPRLDQPLHVIMAQPHPLPPQLSPHAALPCPVEPDASPETHPQTLPTHIKVEEVPPAKDVKPECQVCFDANGAPVVQPCRHCTLSYCADCLRRMFLSATRDSDCMPPRCCAILPITIALDFLSTIEADEYRLKFEEWLSVRKTYCPVPKCSRFIPDGAVLLPPPTNAINLWGLIKQELPAILIRLKHAPCSRFFRGPTDPAHIKVEDWKLPKRHMLWLNDIYAKSPRYANIDEFTTDFNRLVNSVRSMPAHFPLALSAEEMRKRLWQEISSIRSRPNSKFTALPTGACFSCPGCHIGICPSCKQVAHFGEPCDTTAQDHELAMLKTYGYKKCPRCGHGVKKMYGCRHMQCRCGAHWCWGCLSPIDQCDGGCTPPDPDSEDGEDYNDDEVETPPAGPLLQEAQSTDEAVPAAVLTSPAITAPADNTSNVRMEAVAPAAFTERPVNLDAGGRRVWENNGAFFGEEPDDERHAPIWSCLHEFRPAKLPDHAYSRGVPLGTECFRCFSRTYATIQKTNVNSSSRSPSPPDRYKHTATGDVAWECDKCDMSLCGICKNDVMAERGI</sequence>
<dbReference type="CDD" id="cd22584">
    <property type="entry name" value="Rcat_RBR_unk"/>
    <property type="match status" value="1"/>
</dbReference>
<feature type="domain" description="RING-type" evidence="10">
    <location>
        <begin position="250"/>
        <end position="565"/>
    </location>
</feature>
<dbReference type="GO" id="GO:0004842">
    <property type="term" value="F:ubiquitin-protein transferase activity"/>
    <property type="evidence" value="ECO:0007669"/>
    <property type="project" value="InterPro"/>
</dbReference>
<name>A0A074ZBU4_AURSE</name>
<evidence type="ECO:0000256" key="8">
    <source>
        <dbReference type="SAM" id="MobiDB-lite"/>
    </source>
</evidence>
<keyword evidence="12" id="KW-1185">Reference proteome</keyword>
<evidence type="ECO:0000259" key="10">
    <source>
        <dbReference type="PROSITE" id="PS51873"/>
    </source>
</evidence>
<dbReference type="Gene3D" id="1.20.120.1750">
    <property type="match status" value="1"/>
</dbReference>
<protein>
    <recommendedName>
        <fullName evidence="13">RING-type domain-containing protein</fullName>
    </recommendedName>
</protein>
<keyword evidence="2" id="KW-0479">Metal-binding</keyword>
<dbReference type="PROSITE" id="PS50089">
    <property type="entry name" value="ZF_RING_2"/>
    <property type="match status" value="1"/>
</dbReference>
<gene>
    <name evidence="11" type="ORF">AUEXF2481DRAFT_28903</name>
</gene>
<proteinExistence type="predicted"/>
<dbReference type="GO" id="GO:0008270">
    <property type="term" value="F:zinc ion binding"/>
    <property type="evidence" value="ECO:0007669"/>
    <property type="project" value="UniProtKB-KW"/>
</dbReference>
<dbReference type="HOGENOM" id="CLU_376406_0_0_1"/>
<dbReference type="GO" id="GO:0016567">
    <property type="term" value="P:protein ubiquitination"/>
    <property type="evidence" value="ECO:0007669"/>
    <property type="project" value="InterPro"/>
</dbReference>
<keyword evidence="4 7" id="KW-0863">Zinc-finger</keyword>
<reference evidence="11 12" key="1">
    <citation type="journal article" date="2014" name="BMC Genomics">
        <title>Genome sequencing of four Aureobasidium pullulans varieties: biotechnological potential, stress tolerance, and description of new species.</title>
        <authorList>
            <person name="Gostin Ar C."/>
            <person name="Ohm R.A."/>
            <person name="Kogej T."/>
            <person name="Sonjak S."/>
            <person name="Turk M."/>
            <person name="Zajc J."/>
            <person name="Zalar P."/>
            <person name="Grube M."/>
            <person name="Sun H."/>
            <person name="Han J."/>
            <person name="Sharma A."/>
            <person name="Chiniquy J."/>
            <person name="Ngan C.Y."/>
            <person name="Lipzen A."/>
            <person name="Barry K."/>
            <person name="Grigoriev I.V."/>
            <person name="Gunde-Cimerman N."/>
        </authorList>
    </citation>
    <scope>NUCLEOTIDE SEQUENCE [LARGE SCALE GENOMIC DNA]</scope>
    <source>
        <strain evidence="11 12">EXF-2481</strain>
    </source>
</reference>
<evidence type="ECO:0000256" key="1">
    <source>
        <dbReference type="ARBA" id="ARBA00022679"/>
    </source>
</evidence>
<dbReference type="OrthoDB" id="10009520at2759"/>
<feature type="compositionally biased region" description="Acidic residues" evidence="8">
    <location>
        <begin position="566"/>
        <end position="580"/>
    </location>
</feature>
<dbReference type="RefSeq" id="XP_013344514.1">
    <property type="nucleotide sequence ID" value="XM_013489060.1"/>
</dbReference>
<dbReference type="InterPro" id="IPR001841">
    <property type="entry name" value="Znf_RING"/>
</dbReference>
<dbReference type="EMBL" id="KL584757">
    <property type="protein sequence ID" value="KEQ96201.1"/>
    <property type="molecule type" value="Genomic_DNA"/>
</dbReference>